<dbReference type="EMBL" id="LT960614">
    <property type="protein sequence ID" value="SON54731.1"/>
    <property type="molecule type" value="Genomic_DNA"/>
</dbReference>
<dbReference type="RefSeq" id="WP_197708105.1">
    <property type="nucleotide sequence ID" value="NZ_LT960614.1"/>
</dbReference>
<dbReference type="KEGG" id="hdi:HDIA_1190"/>
<organism evidence="1 2">
    <name type="scientific">Hartmannibacter diazotrophicus</name>
    <dbReference type="NCBI Taxonomy" id="1482074"/>
    <lineage>
        <taxon>Bacteria</taxon>
        <taxon>Pseudomonadati</taxon>
        <taxon>Pseudomonadota</taxon>
        <taxon>Alphaproteobacteria</taxon>
        <taxon>Hyphomicrobiales</taxon>
        <taxon>Pleomorphomonadaceae</taxon>
        <taxon>Hartmannibacter</taxon>
    </lineage>
</organism>
<dbReference type="AlphaFoldDB" id="A0A2C9D4N0"/>
<dbReference type="Proteomes" id="UP000223606">
    <property type="component" value="Chromosome 1"/>
</dbReference>
<keyword evidence="2" id="KW-1185">Reference proteome</keyword>
<reference evidence="2" key="1">
    <citation type="submission" date="2017-09" db="EMBL/GenBank/DDBJ databases">
        <title>Genome sequence of Nannocystis excedens DSM 71.</title>
        <authorList>
            <person name="Blom J."/>
        </authorList>
    </citation>
    <scope>NUCLEOTIDE SEQUENCE [LARGE SCALE GENOMIC DNA]</scope>
    <source>
        <strain evidence="2">type strain: E19</strain>
    </source>
</reference>
<proteinExistence type="predicted"/>
<accession>A0A2C9D4N0</accession>
<gene>
    <name evidence="1" type="ORF">HDIA_1190</name>
</gene>
<name>A0A2C9D4N0_9HYPH</name>
<evidence type="ECO:0000313" key="2">
    <source>
        <dbReference type="Proteomes" id="UP000223606"/>
    </source>
</evidence>
<evidence type="ECO:0000313" key="1">
    <source>
        <dbReference type="EMBL" id="SON54731.1"/>
    </source>
</evidence>
<sequence length="175" mass="19492">MSVQGRMEATGVDDFVLTPQRLAEANIHPDTRLATDYLNHFNEVVMLIDMLPVMPECVSDVLDWSPCSYPEHFRASHFKHRDLAIAAYNAVEPERRKALEATIGMLDQALLSVQRMIANEDLPIDHTIMRVTNVAEHQIKPLLEHASGLINGAPVSDPEPADPNAVQMAIDALFE</sequence>
<protein>
    <submittedName>
        <fullName evidence="1">Uncharacterized protein</fullName>
    </submittedName>
</protein>